<dbReference type="Proteomes" id="UP000199150">
    <property type="component" value="Unassembled WGS sequence"/>
</dbReference>
<keyword evidence="4" id="KW-1185">Reference proteome</keyword>
<dbReference type="RefSeq" id="WP_090645168.1">
    <property type="nucleotide sequence ID" value="NZ_CBCRYE010000001.1"/>
</dbReference>
<reference evidence="4" key="1">
    <citation type="submission" date="2016-10" db="EMBL/GenBank/DDBJ databases">
        <authorList>
            <person name="Varghese N."/>
            <person name="Submissions S."/>
        </authorList>
    </citation>
    <scope>NUCLEOTIDE SEQUENCE [LARGE SCALE GENOMIC DNA]</scope>
    <source>
        <strain evidence="4">CGMCC 1.3431</strain>
    </source>
</reference>
<sequence length="71" mass="7456">MSAISTATAGIISATQRFDKAAANTARNATNGQDILSDLVDQIDSRNAFKANISVIKTADEMLGSLLDIKT</sequence>
<gene>
    <name evidence="3" type="ORF">SAMN02927928_1330</name>
</gene>
<accession>A0A1G4QL66</accession>
<proteinExistence type="inferred from homology"/>
<evidence type="ECO:0000256" key="1">
    <source>
        <dbReference type="ARBA" id="ARBA00009677"/>
    </source>
</evidence>
<dbReference type="EMBL" id="FMTS01000001">
    <property type="protein sequence ID" value="SCW45207.1"/>
    <property type="molecule type" value="Genomic_DNA"/>
</dbReference>
<dbReference type="AlphaFoldDB" id="A0A1G4QL66"/>
<evidence type="ECO:0000313" key="3">
    <source>
        <dbReference type="EMBL" id="SCW45207.1"/>
    </source>
</evidence>
<comment type="similarity">
    <text evidence="1">Belongs to the flagella basal body rod proteins family.</text>
</comment>
<feature type="domain" description="Flagellar basal-body/hook protein C-terminal" evidence="2">
    <location>
        <begin position="38"/>
        <end position="68"/>
    </location>
</feature>
<name>A0A1G4QL66_9CAUL</name>
<dbReference type="STRING" id="260084.SAMN02927928_1330"/>
<organism evidence="3 4">
    <name type="scientific">Asticcacaulis taihuensis</name>
    <dbReference type="NCBI Taxonomy" id="260084"/>
    <lineage>
        <taxon>Bacteria</taxon>
        <taxon>Pseudomonadati</taxon>
        <taxon>Pseudomonadota</taxon>
        <taxon>Alphaproteobacteria</taxon>
        <taxon>Caulobacterales</taxon>
        <taxon>Caulobacteraceae</taxon>
        <taxon>Asticcacaulis</taxon>
    </lineage>
</organism>
<protein>
    <recommendedName>
        <fullName evidence="2">Flagellar basal-body/hook protein C-terminal domain-containing protein</fullName>
    </recommendedName>
</protein>
<dbReference type="OrthoDB" id="7173801at2"/>
<dbReference type="InterPro" id="IPR010930">
    <property type="entry name" value="Flg_bb/hook_C_dom"/>
</dbReference>
<dbReference type="Pfam" id="PF06429">
    <property type="entry name" value="Flg_bbr_C"/>
    <property type="match status" value="1"/>
</dbReference>
<evidence type="ECO:0000259" key="2">
    <source>
        <dbReference type="Pfam" id="PF06429"/>
    </source>
</evidence>
<evidence type="ECO:0000313" key="4">
    <source>
        <dbReference type="Proteomes" id="UP000199150"/>
    </source>
</evidence>